<keyword evidence="3" id="KW-0406">Ion transport</keyword>
<dbReference type="InterPro" id="IPR002699">
    <property type="entry name" value="V_ATPase_D"/>
</dbReference>
<evidence type="ECO:0000256" key="1">
    <source>
        <dbReference type="ARBA" id="ARBA00005850"/>
    </source>
</evidence>
<comment type="caution">
    <text evidence="4">The sequence shown here is derived from an EMBL/GenBank/DDBJ whole genome shotgun (WGS) entry which is preliminary data.</text>
</comment>
<keyword evidence="5" id="KW-1185">Reference proteome</keyword>
<evidence type="ECO:0000256" key="2">
    <source>
        <dbReference type="ARBA" id="ARBA00022448"/>
    </source>
</evidence>
<gene>
    <name evidence="4" type="ORF">ADL12_42885</name>
</gene>
<protein>
    <submittedName>
        <fullName evidence="4">Uncharacterized protein</fullName>
    </submittedName>
</protein>
<dbReference type="Gene3D" id="1.10.287.3240">
    <property type="match status" value="1"/>
</dbReference>
<name>A0A101J8L5_9ACTN</name>
<comment type="similarity">
    <text evidence="1">Belongs to the V-ATPase D subunit family.</text>
</comment>
<dbReference type="EMBL" id="LLZG01000399">
    <property type="protein sequence ID" value="KUL22245.1"/>
    <property type="molecule type" value="Genomic_DNA"/>
</dbReference>
<evidence type="ECO:0000313" key="4">
    <source>
        <dbReference type="EMBL" id="KUL22245.1"/>
    </source>
</evidence>
<dbReference type="Proteomes" id="UP000053923">
    <property type="component" value="Unassembled WGS sequence"/>
</dbReference>
<dbReference type="Pfam" id="PF01813">
    <property type="entry name" value="ATP-synt_D"/>
    <property type="match status" value="1"/>
</dbReference>
<organism evidence="4 5">
    <name type="scientific">Streptomyces regalis</name>
    <dbReference type="NCBI Taxonomy" id="68262"/>
    <lineage>
        <taxon>Bacteria</taxon>
        <taxon>Bacillati</taxon>
        <taxon>Actinomycetota</taxon>
        <taxon>Actinomycetes</taxon>
        <taxon>Kitasatosporales</taxon>
        <taxon>Streptomycetaceae</taxon>
        <taxon>Streptomyces</taxon>
    </lineage>
</organism>
<reference evidence="5" key="1">
    <citation type="submission" date="2015-10" db="EMBL/GenBank/DDBJ databases">
        <authorList>
            <person name="Ju K.-S."/>
            <person name="Doroghazi J.R."/>
            <person name="Metcalf W.W."/>
        </authorList>
    </citation>
    <scope>NUCLEOTIDE SEQUENCE [LARGE SCALE GENOMIC DNA]</scope>
    <source>
        <strain evidence="5">NRRL 3151</strain>
    </source>
</reference>
<sequence>MRGLLLGGEQALDGAAAGIGPAEVTVHWTTSMGVRHPAGADISVPARPPTAAAPSNTALVHAEAAYGRAVRAAAEYAAAHAAAELVGAEVIGTRHRVRALRRHWIPRLLEALDRAGLALEQAEHEDSVRRRWAARQ</sequence>
<dbReference type="AlphaFoldDB" id="A0A101J8L5"/>
<evidence type="ECO:0000313" key="5">
    <source>
        <dbReference type="Proteomes" id="UP000053923"/>
    </source>
</evidence>
<proteinExistence type="inferred from homology"/>
<accession>A0A101J8L5</accession>
<dbReference type="GO" id="GO:0046961">
    <property type="term" value="F:proton-transporting ATPase activity, rotational mechanism"/>
    <property type="evidence" value="ECO:0007669"/>
    <property type="project" value="InterPro"/>
</dbReference>
<evidence type="ECO:0000256" key="3">
    <source>
        <dbReference type="ARBA" id="ARBA00023065"/>
    </source>
</evidence>
<keyword evidence="2" id="KW-0813">Transport</keyword>